<organism evidence="1 2">
    <name type="scientific">Colletotrichum kahawae</name>
    <name type="common">Coffee berry disease fungus</name>
    <dbReference type="NCBI Taxonomy" id="34407"/>
    <lineage>
        <taxon>Eukaryota</taxon>
        <taxon>Fungi</taxon>
        <taxon>Dikarya</taxon>
        <taxon>Ascomycota</taxon>
        <taxon>Pezizomycotina</taxon>
        <taxon>Sordariomycetes</taxon>
        <taxon>Hypocreomycetidae</taxon>
        <taxon>Glomerellales</taxon>
        <taxon>Glomerellaceae</taxon>
        <taxon>Colletotrichum</taxon>
        <taxon>Colletotrichum gloeosporioides species complex</taxon>
    </lineage>
</organism>
<comment type="caution">
    <text evidence="1">The sequence shown here is derived from an EMBL/GenBank/DDBJ whole genome shotgun (WGS) entry which is preliminary data.</text>
</comment>
<dbReference type="AlphaFoldDB" id="A0AAD9XWU2"/>
<keyword evidence="2" id="KW-1185">Reference proteome</keyword>
<protein>
    <submittedName>
        <fullName evidence="1">Uncharacterized protein</fullName>
    </submittedName>
</protein>
<evidence type="ECO:0000313" key="1">
    <source>
        <dbReference type="EMBL" id="KAK2728212.1"/>
    </source>
</evidence>
<gene>
    <name evidence="1" type="ORF">CKAH01_11206</name>
</gene>
<dbReference type="Proteomes" id="UP001281614">
    <property type="component" value="Unassembled WGS sequence"/>
</dbReference>
<name>A0AAD9XWU2_COLKA</name>
<evidence type="ECO:0000313" key="2">
    <source>
        <dbReference type="Proteomes" id="UP001281614"/>
    </source>
</evidence>
<proteinExistence type="predicted"/>
<sequence>MPARRQLSDCRLPRTTHARRPPLLRIQHRLCICTSCSLPRLAKLTSVFIDLDLSLAPWTLTGGDEHEAVNVVHLSLAAWPQPGRLQIVDYGSPTKSPSSPPFRRIHGHLFVDEHTVAGDK</sequence>
<dbReference type="EMBL" id="VYYT01000885">
    <property type="protein sequence ID" value="KAK2728212.1"/>
    <property type="molecule type" value="Genomic_DNA"/>
</dbReference>
<reference evidence="1" key="1">
    <citation type="submission" date="2023-02" db="EMBL/GenBank/DDBJ databases">
        <title>Colletotrichum kahawae CIFC_Que2 genome sequencing and assembly.</title>
        <authorList>
            <person name="Baroncelli R."/>
        </authorList>
    </citation>
    <scope>NUCLEOTIDE SEQUENCE</scope>
    <source>
        <strain evidence="1">CIFC_Que2</strain>
    </source>
</reference>
<accession>A0AAD9XWU2</accession>